<dbReference type="KEGG" id="lsz:JCM16776_0881"/>
<dbReference type="RefSeq" id="WP_018450147.1">
    <property type="nucleotide sequence ID" value="NZ_AP019827.1"/>
</dbReference>
<dbReference type="Proteomes" id="UP000322617">
    <property type="component" value="Chromosome"/>
</dbReference>
<evidence type="ECO:0000313" key="1">
    <source>
        <dbReference type="EMBL" id="BBM40661.1"/>
    </source>
</evidence>
<gene>
    <name evidence="1" type="ORF">JCM16776_0881</name>
</gene>
<dbReference type="OrthoDB" id="79792at2"/>
<name>A0A510JQF0_9FUSO</name>
<organism evidence="1 2">
    <name type="scientific">Leptotrichia shahii</name>
    <dbReference type="NCBI Taxonomy" id="157691"/>
    <lineage>
        <taxon>Bacteria</taxon>
        <taxon>Fusobacteriati</taxon>
        <taxon>Fusobacteriota</taxon>
        <taxon>Fusobacteriia</taxon>
        <taxon>Fusobacteriales</taxon>
        <taxon>Leptotrichiaceae</taxon>
        <taxon>Leptotrichia</taxon>
    </lineage>
</organism>
<keyword evidence="2" id="KW-1185">Reference proteome</keyword>
<accession>A0A510JQF0</accession>
<dbReference type="AlphaFoldDB" id="A0A510JQF0"/>
<dbReference type="PROSITE" id="PS51257">
    <property type="entry name" value="PROKAR_LIPOPROTEIN"/>
    <property type="match status" value="1"/>
</dbReference>
<reference evidence="1 2" key="1">
    <citation type="submission" date="2019-07" db="EMBL/GenBank/DDBJ databases">
        <title>Complete Genome Sequence of Leptotrichia shahii Strain JCM 16776.</title>
        <authorList>
            <person name="Watanabe S."/>
            <person name="Cui L."/>
        </authorList>
    </citation>
    <scope>NUCLEOTIDE SEQUENCE [LARGE SCALE GENOMIC DNA]</scope>
    <source>
        <strain evidence="1 2">JCM16776</strain>
    </source>
</reference>
<evidence type="ECO:0008006" key="3">
    <source>
        <dbReference type="Google" id="ProtNLM"/>
    </source>
</evidence>
<dbReference type="EMBL" id="AP019827">
    <property type="protein sequence ID" value="BBM40661.1"/>
    <property type="molecule type" value="Genomic_DNA"/>
</dbReference>
<sequence>MKLKKYILIGVIALVAVVACDNKKNSKDKEKVKAANVKKDISNEEIKKYSEYLKISEEPNSEEWNDFFTEIKKDEFSDANGNIKNISGEIISIVNLDGSINLIGEYIKEITDVMQKSPKMEAIDKNAENLINSLIQEQKVLTEINDYFESGNYKTDKLGKVDELNEKYKVVLRNRLENSKILSSSLHEFAEEINKKMEIKLQKDGKTAKLNILKFLNSANIFEETAFGKNNLNFDEDEVKALEGANTKLQEAYKAVAGMTVENAKKENISESDFKKIKESSKALSENTQKMLTGVKNQNIQDVVVSASNILSAKTDLENVFNVLLIQK</sequence>
<protein>
    <recommendedName>
        <fullName evidence="3">Lipoprotein</fullName>
    </recommendedName>
</protein>
<dbReference type="STRING" id="1122172.GCA_000373045_00522"/>
<proteinExistence type="predicted"/>
<evidence type="ECO:0000313" key="2">
    <source>
        <dbReference type="Proteomes" id="UP000322617"/>
    </source>
</evidence>